<dbReference type="SUPFAM" id="SSF52540">
    <property type="entry name" value="P-loop containing nucleoside triphosphate hydrolases"/>
    <property type="match status" value="1"/>
</dbReference>
<dbReference type="Proteomes" id="UP000427825">
    <property type="component" value="Unassembled WGS sequence"/>
</dbReference>
<dbReference type="RefSeq" id="WP_130057140.1">
    <property type="nucleotide sequence ID" value="NZ_RCXH01000013.1"/>
</dbReference>
<proteinExistence type="predicted"/>
<reference evidence="1 2" key="1">
    <citation type="journal article" date="2019" name="Nat. Med.">
        <title>A library of human gut bacterial isolates paired with longitudinal multiomics data enables mechanistic microbiome research.</title>
        <authorList>
            <person name="Poyet M."/>
            <person name="Groussin M."/>
            <person name="Gibbons S.M."/>
            <person name="Avila-Pacheco J."/>
            <person name="Jiang X."/>
            <person name="Kearney S.M."/>
            <person name="Perrotta A.R."/>
            <person name="Berdy B."/>
            <person name="Zhao S."/>
            <person name="Lieberman T.D."/>
            <person name="Swanson P.K."/>
            <person name="Smith M."/>
            <person name="Roesemann S."/>
            <person name="Alexander J.E."/>
            <person name="Rich S.A."/>
            <person name="Livny J."/>
            <person name="Vlamakis H."/>
            <person name="Clish C."/>
            <person name="Bullock K."/>
            <person name="Deik A."/>
            <person name="Scott J."/>
            <person name="Pierce K.A."/>
            <person name="Xavier R.J."/>
            <person name="Alm E.J."/>
        </authorList>
    </citation>
    <scope>NUCLEOTIDE SEQUENCE [LARGE SCALE GENOMIC DNA]</scope>
    <source>
        <strain evidence="1 2">BIOML-A25</strain>
    </source>
</reference>
<name>A0A6H9Q5L7_9BACE</name>
<dbReference type="AlphaFoldDB" id="A0A6H9Q5L7"/>
<organism evidence="1 2">
    <name type="scientific">Bacteroides caccae</name>
    <dbReference type="NCBI Taxonomy" id="47678"/>
    <lineage>
        <taxon>Bacteria</taxon>
        <taxon>Pseudomonadati</taxon>
        <taxon>Bacteroidota</taxon>
        <taxon>Bacteroidia</taxon>
        <taxon>Bacteroidales</taxon>
        <taxon>Bacteroidaceae</taxon>
        <taxon>Bacteroides</taxon>
    </lineage>
</organism>
<comment type="caution">
    <text evidence="1">The sequence shown here is derived from an EMBL/GenBank/DDBJ whole genome shotgun (WGS) entry which is preliminary data.</text>
</comment>
<gene>
    <name evidence="1" type="ORF">F2Y39_18140</name>
</gene>
<evidence type="ECO:0000313" key="2">
    <source>
        <dbReference type="Proteomes" id="UP000427825"/>
    </source>
</evidence>
<protein>
    <submittedName>
        <fullName evidence="1">Uncharacterized protein</fullName>
    </submittedName>
</protein>
<evidence type="ECO:0000313" key="1">
    <source>
        <dbReference type="EMBL" id="KAA5473133.1"/>
    </source>
</evidence>
<accession>A0A6H9Q5L7</accession>
<dbReference type="Gene3D" id="3.40.50.300">
    <property type="entry name" value="P-loop containing nucleotide triphosphate hydrolases"/>
    <property type="match status" value="1"/>
</dbReference>
<sequence length="722" mass="84569">MLTPIALRVLSDDSVGKRKLEANKIYYLLDGFRIENDGHLYVSHYRFEKDIIFQNLFTDTNSLDICISAIVGENGSGKSSLVEFYMRLVNNFAAATLGEYQTNPGAQRLHYINNIKGEYYYMIDGTPYRLKVESRNVILESYSATGKILNKMHEYVLHNTVDIFDNEMTTLPIKDDTSEPPMQEWKFSGVASKSKNYNIFNERLYSHFFYTYISNYSIYAYNTTDYHQECNSDALEVQIRKEKKKTYAVEYRNWLNGIFHKNDGYQTPIVLSPFRTEGNIDINTENILSRERLITLLIMPQSQFRIINSHLEVTGLRLVNRNIEYNAKYLNQHLGFIRLQQRGFDKFKSLIVKYWGEMIAENLIDYSNMRKNYETAIGYLVYKTLKISKQYKQYNRFFRGHQNIAYKIDEEALRKLIIRMSIDHSHITRKIHQTLAYIVYGKYDYDGDSHSFDINKTSANTADILECEKEKVETGIGKNFIYSVEELVPPPFYNIQIELKDKENGSPVLFETLSSGERQQTYSISALLYHLSNLDSVWKDSNKQRIAYKHINVVMEEIELYFHPELQRTYIKNLLEGIKQIQIPNIRSIHICFVTHSPFVLSDIPSRNILALKINNADVMEKTHLSTFGANIHDILKDSFFLTRGAIGTYAELIIKSIIQEMEDAKKNRKTDDTRIHEKIMLIDEPIIRNILLDEYHRVFAETDKEQKIKELQRQIDELKNN</sequence>
<dbReference type="InterPro" id="IPR027417">
    <property type="entry name" value="P-loop_NTPase"/>
</dbReference>
<dbReference type="EMBL" id="VVYJ01000012">
    <property type="protein sequence ID" value="KAA5473133.1"/>
    <property type="molecule type" value="Genomic_DNA"/>
</dbReference>